<dbReference type="Pfam" id="PF12796">
    <property type="entry name" value="Ank_2"/>
    <property type="match status" value="1"/>
</dbReference>
<sequence length="498" mass="54696">MVALPHVMDLIDTLLMTPQEALLEAATTDDGSWVYDLLNAYRDIQRPPLYLTDALVAAASRGCMGSFDILLWEGIAAYHGPLYDLPEAIRDTVVKATVGAAENGHLDIVEYVVKEVVDGDENDDSGRIVPPWSDIHLALEGAASNGHLDVVKLLTNHARDNVEGHTMHSWSSSDALTCAILGQHGEVVEYLMTLVDEFRWNMTLAFEAAVRGDQHVLAERIYERYPSTVQGENLFVALARDGGTHAIKYLYDNGRDDLDLLNGAFLVAAENGSTGVINFLLETGRISSEIFDEAFVAASGSVLRAKTVSFLYEKKRATSEAINKVFASTHSFAVTKLLYENEVIPREAIIAVFRKAALYGIGHFFRLTKDKLDTVRLLCELDCIPAEVIGKAYSDAATTHLTQIMELLRDHRKLSREARESAFANAASAGYPDLVRTMYDVNLITPDALLTAFLTTRISETKAIVETLAAFMCKKEHVPQAIRAEAFVAAAKKGLNTS</sequence>
<reference evidence="1 2" key="1">
    <citation type="submission" date="2018-09" db="EMBL/GenBank/DDBJ databases">
        <title>Genomic investigation of the strawberry pathogen Phytophthora fragariae indicates pathogenicity is determined by transcriptional variation in three key races.</title>
        <authorList>
            <person name="Adams T.M."/>
            <person name="Armitage A.D."/>
            <person name="Sobczyk M.K."/>
            <person name="Bates H.J."/>
            <person name="Dunwell J.M."/>
            <person name="Nellist C.F."/>
            <person name="Harrison R.J."/>
        </authorList>
    </citation>
    <scope>NUCLEOTIDE SEQUENCE [LARGE SCALE GENOMIC DNA]</scope>
    <source>
        <strain evidence="1 2">SCRP249</strain>
    </source>
</reference>
<accession>A0A6A3HS35</accession>
<dbReference type="Proteomes" id="UP000429607">
    <property type="component" value="Unassembled WGS sequence"/>
</dbReference>
<dbReference type="InterPro" id="IPR036770">
    <property type="entry name" value="Ankyrin_rpt-contain_sf"/>
</dbReference>
<dbReference type="InterPro" id="IPR002110">
    <property type="entry name" value="Ankyrin_rpt"/>
</dbReference>
<dbReference type="PANTHER" id="PTHR46586:SF3">
    <property type="entry name" value="ANKYRIN REPEAT-CONTAINING PROTEIN"/>
    <property type="match status" value="1"/>
</dbReference>
<proteinExistence type="predicted"/>
<dbReference type="EMBL" id="QXFV01004133">
    <property type="protein sequence ID" value="KAE8971505.1"/>
    <property type="molecule type" value="Genomic_DNA"/>
</dbReference>
<dbReference type="SUPFAM" id="SSF48403">
    <property type="entry name" value="Ankyrin repeat"/>
    <property type="match status" value="1"/>
</dbReference>
<name>A0A6A3HS35_9STRA</name>
<gene>
    <name evidence="1" type="ORF">PR001_g26868</name>
</gene>
<dbReference type="Gene3D" id="1.25.40.20">
    <property type="entry name" value="Ankyrin repeat-containing domain"/>
    <property type="match status" value="1"/>
</dbReference>
<dbReference type="PANTHER" id="PTHR46586">
    <property type="entry name" value="ANKYRIN REPEAT-CONTAINING PROTEIN"/>
    <property type="match status" value="1"/>
</dbReference>
<evidence type="ECO:0000313" key="2">
    <source>
        <dbReference type="Proteomes" id="UP000429607"/>
    </source>
</evidence>
<organism evidence="1 2">
    <name type="scientific">Phytophthora rubi</name>
    <dbReference type="NCBI Taxonomy" id="129364"/>
    <lineage>
        <taxon>Eukaryota</taxon>
        <taxon>Sar</taxon>
        <taxon>Stramenopiles</taxon>
        <taxon>Oomycota</taxon>
        <taxon>Peronosporomycetes</taxon>
        <taxon>Peronosporales</taxon>
        <taxon>Peronosporaceae</taxon>
        <taxon>Phytophthora</taxon>
    </lineage>
</organism>
<evidence type="ECO:0000313" key="1">
    <source>
        <dbReference type="EMBL" id="KAE8971505.1"/>
    </source>
</evidence>
<dbReference type="InterPro" id="IPR052050">
    <property type="entry name" value="SecEffector_AnkRepeat"/>
</dbReference>
<evidence type="ECO:0008006" key="3">
    <source>
        <dbReference type="Google" id="ProtNLM"/>
    </source>
</evidence>
<comment type="caution">
    <text evidence="1">The sequence shown here is derived from an EMBL/GenBank/DDBJ whole genome shotgun (WGS) entry which is preliminary data.</text>
</comment>
<dbReference type="AlphaFoldDB" id="A0A6A3HS35"/>
<protein>
    <recommendedName>
        <fullName evidence="3">Ankyrin repeat protein</fullName>
    </recommendedName>
</protein>